<feature type="region of interest" description="Disordered" evidence="1">
    <location>
        <begin position="64"/>
        <end position="86"/>
    </location>
</feature>
<dbReference type="PANTHER" id="PTHR33240:SF15">
    <property type="entry name" value="GAG-PRO-LIKE PROTEIN"/>
    <property type="match status" value="1"/>
</dbReference>
<dbReference type="CDD" id="cd00303">
    <property type="entry name" value="retropepsin_like"/>
    <property type="match status" value="1"/>
</dbReference>
<dbReference type="OrthoDB" id="903981at2759"/>
<dbReference type="InterPro" id="IPR021109">
    <property type="entry name" value="Peptidase_aspartic_dom_sf"/>
</dbReference>
<dbReference type="SUPFAM" id="SSF50630">
    <property type="entry name" value="Acid proteases"/>
    <property type="match status" value="1"/>
</dbReference>
<feature type="region of interest" description="Disordered" evidence="1">
    <location>
        <begin position="101"/>
        <end position="124"/>
    </location>
</feature>
<gene>
    <name evidence="3" type="primary">LOC105172779</name>
</gene>
<dbReference type="InParanoid" id="A0A6I9TYW4"/>
<evidence type="ECO:0000256" key="1">
    <source>
        <dbReference type="SAM" id="MobiDB-lite"/>
    </source>
</evidence>
<evidence type="ECO:0000313" key="3">
    <source>
        <dbReference type="RefSeq" id="XP_011092657.1"/>
    </source>
</evidence>
<proteinExistence type="predicted"/>
<protein>
    <submittedName>
        <fullName evidence="3">Uncharacterized protein LOC105172779</fullName>
    </submittedName>
</protein>
<dbReference type="AlphaFoldDB" id="A0A6I9TYW4"/>
<reference evidence="3" key="1">
    <citation type="submission" date="2025-08" db="UniProtKB">
        <authorList>
            <consortium name="RefSeq"/>
        </authorList>
    </citation>
    <scope>IDENTIFICATION</scope>
</reference>
<evidence type="ECO:0000313" key="2">
    <source>
        <dbReference type="Proteomes" id="UP000504604"/>
    </source>
</evidence>
<dbReference type="RefSeq" id="XP_011092657.1">
    <property type="nucleotide sequence ID" value="XM_011094355.1"/>
</dbReference>
<dbReference type="KEGG" id="sind:105172779"/>
<name>A0A6I9TYW4_SESIN</name>
<organism evidence="2 3">
    <name type="scientific">Sesamum indicum</name>
    <name type="common">Oriental sesame</name>
    <name type="synonym">Sesamum orientale</name>
    <dbReference type="NCBI Taxonomy" id="4182"/>
    <lineage>
        <taxon>Eukaryota</taxon>
        <taxon>Viridiplantae</taxon>
        <taxon>Streptophyta</taxon>
        <taxon>Embryophyta</taxon>
        <taxon>Tracheophyta</taxon>
        <taxon>Spermatophyta</taxon>
        <taxon>Magnoliopsida</taxon>
        <taxon>eudicotyledons</taxon>
        <taxon>Gunneridae</taxon>
        <taxon>Pentapetalae</taxon>
        <taxon>asterids</taxon>
        <taxon>lamiids</taxon>
        <taxon>Lamiales</taxon>
        <taxon>Pedaliaceae</taxon>
        <taxon>Sesamum</taxon>
    </lineage>
</organism>
<keyword evidence="2" id="KW-1185">Reference proteome</keyword>
<dbReference type="GeneID" id="105172779"/>
<accession>A0A6I9TYW4</accession>
<sequence>MLKWPRHIRFTPAKKFSSKYCKFHRERGHDTKECFQLKDEIERLIRQGYFKELVLKCRENESVVRRSRSRSHERAKDQGKDIRTEVSPRDNALVKGVIYTISGGPEGGDSRRSRKRQNRSDQRDQLIVNVELEEEITFGSKNAAGRTGSQNDPMVIKLVIANFAVHQVLVDNGSSADIILKDVLAKMGLKNAKLEPVRTPLVGFGGTEIEPLRTLDLPVSMGDEPRRKTLMVKFLVVDTPFAYNVILGRPVLNSFRAVVSTYHLKMKFLTKAGIAEVVCDQVEDCRCYNLSLKKGESAEKKRKLEIVDDNNRISGERVERIQPVEGHKMVEVIQGDPSKTTRLGRI</sequence>
<dbReference type="PANTHER" id="PTHR33240">
    <property type="entry name" value="OS08G0508500 PROTEIN"/>
    <property type="match status" value="1"/>
</dbReference>
<dbReference type="Gene3D" id="2.40.70.10">
    <property type="entry name" value="Acid Proteases"/>
    <property type="match status" value="1"/>
</dbReference>
<dbReference type="Proteomes" id="UP000504604">
    <property type="component" value="Linkage group LG10"/>
</dbReference>